<comment type="caution">
    <text evidence="1">The sequence shown here is derived from an EMBL/GenBank/DDBJ whole genome shotgun (WGS) entry which is preliminary data.</text>
</comment>
<proteinExistence type="predicted"/>
<gene>
    <name evidence="1" type="ORF">PsorP6_001413</name>
</gene>
<organism evidence="1 2">
    <name type="scientific">Peronosclerospora sorghi</name>
    <dbReference type="NCBI Taxonomy" id="230839"/>
    <lineage>
        <taxon>Eukaryota</taxon>
        <taxon>Sar</taxon>
        <taxon>Stramenopiles</taxon>
        <taxon>Oomycota</taxon>
        <taxon>Peronosporomycetes</taxon>
        <taxon>Peronosporales</taxon>
        <taxon>Peronosporaceae</taxon>
        <taxon>Peronosclerospora</taxon>
    </lineage>
</organism>
<accession>A0ACC0WSR7</accession>
<sequence length="256" mass="28271">MTKGQTSHLLMVFGMGWDRGGFLGKFGFWVGSWVGGTDPRPDPESFGSQHGDPTRPIGTVLLAKPLYACSFLLRPPPFVSLPCKALAESYQINTLRFPESSLRSHTSRGGTSRSKSPYIYRIQCRWAHEMDSRDSTDRLPTWKSLSPTAAAYASISAVARGLTSVCVCMCTGDAHPSLVSPIMTSSCSAAIASDVASMESLNCSSLFSSALYREDWSIRNGRLCLPLHRTLRSRRAIFCRYFCAWVIVWRAVRVPT</sequence>
<evidence type="ECO:0000313" key="1">
    <source>
        <dbReference type="EMBL" id="KAI9921802.1"/>
    </source>
</evidence>
<reference evidence="1 2" key="1">
    <citation type="journal article" date="2022" name="bioRxiv">
        <title>The genome of the oomycete Peronosclerospora sorghi, a cosmopolitan pathogen of maize and sorghum, is inflated with dispersed pseudogenes.</title>
        <authorList>
            <person name="Fletcher K."/>
            <person name="Martin F."/>
            <person name="Isakeit T."/>
            <person name="Cavanaugh K."/>
            <person name="Magill C."/>
            <person name="Michelmore R."/>
        </authorList>
    </citation>
    <scope>NUCLEOTIDE SEQUENCE [LARGE SCALE GENOMIC DNA]</scope>
    <source>
        <strain evidence="1">P6</strain>
    </source>
</reference>
<name>A0ACC0WSR7_9STRA</name>
<evidence type="ECO:0000313" key="2">
    <source>
        <dbReference type="Proteomes" id="UP001163321"/>
    </source>
</evidence>
<keyword evidence="2" id="KW-1185">Reference proteome</keyword>
<protein>
    <submittedName>
        <fullName evidence="1">Uncharacterized protein</fullName>
    </submittedName>
</protein>
<dbReference type="Proteomes" id="UP001163321">
    <property type="component" value="Chromosome 1"/>
</dbReference>
<dbReference type="EMBL" id="CM047580">
    <property type="protein sequence ID" value="KAI9921802.1"/>
    <property type="molecule type" value="Genomic_DNA"/>
</dbReference>